<keyword evidence="1 2" id="KW-0732">Signal</keyword>
<protein>
    <recommendedName>
        <fullName evidence="3">Outer membrane protein beta-barrel domain-containing protein</fullName>
    </recommendedName>
</protein>
<dbReference type="Proteomes" id="UP000509458">
    <property type="component" value="Chromosome"/>
</dbReference>
<dbReference type="Gene3D" id="2.40.160.20">
    <property type="match status" value="1"/>
</dbReference>
<feature type="domain" description="Outer membrane protein beta-barrel" evidence="3">
    <location>
        <begin position="6"/>
        <end position="156"/>
    </location>
</feature>
<evidence type="ECO:0000256" key="1">
    <source>
        <dbReference type="ARBA" id="ARBA00022729"/>
    </source>
</evidence>
<proteinExistence type="predicted"/>
<evidence type="ECO:0000259" key="3">
    <source>
        <dbReference type="Pfam" id="PF13505"/>
    </source>
</evidence>
<feature type="chain" id="PRO_5029561240" description="Outer membrane protein beta-barrel domain-containing protein" evidence="2">
    <location>
        <begin position="21"/>
        <end position="168"/>
    </location>
</feature>
<reference evidence="4 5" key="1">
    <citation type="submission" date="2020-06" db="EMBL/GenBank/DDBJ databases">
        <authorList>
            <person name="Duchaud E."/>
        </authorList>
    </citation>
    <scope>NUCLEOTIDE SEQUENCE [LARGE SCALE GENOMIC DNA]</scope>
    <source>
        <strain evidence="4">Alteromonas fortis</strain>
    </source>
</reference>
<dbReference type="RefSeq" id="WP_179983581.1">
    <property type="nucleotide sequence ID" value="NZ_LR812090.1"/>
</dbReference>
<accession>A0A6T9XZC6</accession>
<dbReference type="Pfam" id="PF13505">
    <property type="entry name" value="OMP_b-brl"/>
    <property type="match status" value="1"/>
</dbReference>
<evidence type="ECO:0000256" key="2">
    <source>
        <dbReference type="SAM" id="SignalP"/>
    </source>
</evidence>
<dbReference type="EMBL" id="LR812090">
    <property type="protein sequence ID" value="CAB9494175.1"/>
    <property type="molecule type" value="Genomic_DNA"/>
</dbReference>
<dbReference type="AlphaFoldDB" id="A0A6T9XZC6"/>
<evidence type="ECO:0000313" key="4">
    <source>
        <dbReference type="EMBL" id="CAB9494175.1"/>
    </source>
</evidence>
<gene>
    <name evidence="4" type="ORF">ALFOR1_31130</name>
</gene>
<dbReference type="SUPFAM" id="SSF56925">
    <property type="entry name" value="OMPA-like"/>
    <property type="match status" value="1"/>
</dbReference>
<evidence type="ECO:0000313" key="5">
    <source>
        <dbReference type="Proteomes" id="UP000509458"/>
    </source>
</evidence>
<feature type="signal peptide" evidence="2">
    <location>
        <begin position="1"/>
        <end position="20"/>
    </location>
</feature>
<name>A0A6T9XZC6_ALTMA</name>
<dbReference type="InterPro" id="IPR027385">
    <property type="entry name" value="Beta-barrel_OMP"/>
</dbReference>
<sequence length="168" mass="17756">MFKKALLAAALVSVSMSASANWVLGVSYSNLSDSDGDIDISLGGIVASAGYKYAVNQTFSLVPELRYGIGVSDDEIFGVDLELDSFYALSLRGEFDVTENVYAYIAPSYGKLEVTASAGGFSESDTSDWEFGIGGGLGYKFNPTTSAEVSYESFDGTDVLSIGAKFAF</sequence>
<dbReference type="InterPro" id="IPR011250">
    <property type="entry name" value="OMP/PagP_B-barrel"/>
</dbReference>
<organism evidence="4 5">
    <name type="scientific">Alteromonas macleodii</name>
    <name type="common">Pseudoalteromonas macleodii</name>
    <dbReference type="NCBI Taxonomy" id="28108"/>
    <lineage>
        <taxon>Bacteria</taxon>
        <taxon>Pseudomonadati</taxon>
        <taxon>Pseudomonadota</taxon>
        <taxon>Gammaproteobacteria</taxon>
        <taxon>Alteromonadales</taxon>
        <taxon>Alteromonadaceae</taxon>
        <taxon>Alteromonas/Salinimonas group</taxon>
        <taxon>Alteromonas</taxon>
    </lineage>
</organism>